<feature type="region of interest" description="Disordered" evidence="1">
    <location>
        <begin position="1"/>
        <end position="45"/>
    </location>
</feature>
<name>A0A8H5LUV7_9AGAR</name>
<dbReference type="OrthoDB" id="2669721at2759"/>
<comment type="caution">
    <text evidence="2">The sequence shown here is derived from an EMBL/GenBank/DDBJ whole genome shotgun (WGS) entry which is preliminary data.</text>
</comment>
<sequence>MTVQYGQLHHPRSPEQSQTHSSEEEDPPAQHSPMEEDIPSQNLPPTQYSQIESIANAQQYINMIQGATLDNNILPDGVLDRLREPVEGVVDIWNPFVRLAIDIFIATTDASDRTYNALCIAIQQCWPEAELLSYYQVKKLVAEISGVVIVKEDMCIDSCMAFTGPHANLDACLHCAKPRWDPLQLEKGKQIPQQQFPMFPLGPQLQPMWRSKENAKAMRYRHEKGQAILEDNSADMAYDDIISGSEYWELYQKANPNPTDVLVSLSIDGAQLYRNKKSDTWIACYKIENLPPKKRFKDLSSMTAVVIPGPNKPKDVESFMFRALYHVSALQHEQNGAGMKIWDAQTEAVQDSRVLFGFMLADALGLAEVDGRVGHHGAQACRLSCPMKGRHKPNSGHYYTAHLKPLNNPVRDCDHDDFDFENYPDPSMLDIGFDASHKAEYWRAYFVFVARSTACCHYRQHPVLDEVWVEHGQIITNATSYFPSFFQRPPRNPAEKISSGYKATEYFLYLFGLGPGVFRSIIPKEYYQNFCRLVSGVRILLQISIRESEAEVAKEHLISFIKEYEQLYYQHRVDRLHFCRPWLHTILHAPSEVYRVGPGLYSIQFFMERHIWILSKRLRQLSNTYGNLIAGALRHCECIAVAAMCPELYAGDKKGPRGSVDIGDQFLFLRPRERSHLWIESDSPMERSFVQQYLSTTDPVKWWGRLKLPNGQVSRSLWQESQSSWKNIRISRNVKFRLNDIIEYGEVQFYFMRTQEGGNPVDLDDIDQTGRFYALVSVYSRPDAGLLEESYNTLWACQYQGSQNLAVILVKSILSVVSVQPLPKQPDRDDGLWFVLEKCGVEEIELMGVGYNRDSDFPDKL</sequence>
<keyword evidence="3" id="KW-1185">Reference proteome</keyword>
<proteinExistence type="predicted"/>
<evidence type="ECO:0000256" key="1">
    <source>
        <dbReference type="SAM" id="MobiDB-lite"/>
    </source>
</evidence>
<organism evidence="2 3">
    <name type="scientific">Tetrapyrgos nigripes</name>
    <dbReference type="NCBI Taxonomy" id="182062"/>
    <lineage>
        <taxon>Eukaryota</taxon>
        <taxon>Fungi</taxon>
        <taxon>Dikarya</taxon>
        <taxon>Basidiomycota</taxon>
        <taxon>Agaricomycotina</taxon>
        <taxon>Agaricomycetes</taxon>
        <taxon>Agaricomycetidae</taxon>
        <taxon>Agaricales</taxon>
        <taxon>Marasmiineae</taxon>
        <taxon>Marasmiaceae</taxon>
        <taxon>Tetrapyrgos</taxon>
    </lineage>
</organism>
<accession>A0A8H5LUV7</accession>
<dbReference type="EMBL" id="JAACJM010000011">
    <property type="protein sequence ID" value="KAF5370373.1"/>
    <property type="molecule type" value="Genomic_DNA"/>
</dbReference>
<gene>
    <name evidence="2" type="ORF">D9758_006949</name>
</gene>
<evidence type="ECO:0000313" key="2">
    <source>
        <dbReference type="EMBL" id="KAF5370373.1"/>
    </source>
</evidence>
<reference evidence="2 3" key="1">
    <citation type="journal article" date="2020" name="ISME J.">
        <title>Uncovering the hidden diversity of litter-decomposition mechanisms in mushroom-forming fungi.</title>
        <authorList>
            <person name="Floudas D."/>
            <person name="Bentzer J."/>
            <person name="Ahren D."/>
            <person name="Johansson T."/>
            <person name="Persson P."/>
            <person name="Tunlid A."/>
        </authorList>
    </citation>
    <scope>NUCLEOTIDE SEQUENCE [LARGE SCALE GENOMIC DNA]</scope>
    <source>
        <strain evidence="2 3">CBS 291.85</strain>
    </source>
</reference>
<dbReference type="AlphaFoldDB" id="A0A8H5LUV7"/>
<dbReference type="Proteomes" id="UP000559256">
    <property type="component" value="Unassembled WGS sequence"/>
</dbReference>
<evidence type="ECO:0000313" key="3">
    <source>
        <dbReference type="Proteomes" id="UP000559256"/>
    </source>
</evidence>
<protein>
    <submittedName>
        <fullName evidence="2">Uncharacterized protein</fullName>
    </submittedName>
</protein>